<gene>
    <name evidence="2" type="ORF">LV82_02817</name>
</gene>
<dbReference type="OrthoDB" id="8601734at2"/>
<keyword evidence="1" id="KW-0472">Membrane</keyword>
<keyword evidence="1" id="KW-1133">Transmembrane helix</keyword>
<reference evidence="2 3" key="1">
    <citation type="submission" date="2018-01" db="EMBL/GenBank/DDBJ databases">
        <title>Genomic Encyclopedia of Archaeal and Bacterial Type Strains, Phase II (KMG-II): from individual species to whole genera.</title>
        <authorList>
            <person name="Goeker M."/>
        </authorList>
    </citation>
    <scope>NUCLEOTIDE SEQUENCE [LARGE SCALE GENOMIC DNA]</scope>
    <source>
        <strain evidence="2 3">DSM 12048</strain>
    </source>
</reference>
<accession>A0A2S5JE08</accession>
<dbReference type="RefSeq" id="WP_104072702.1">
    <property type="nucleotide sequence ID" value="NZ_PRDS01000012.1"/>
</dbReference>
<proteinExistence type="predicted"/>
<comment type="caution">
    <text evidence="2">The sequence shown here is derived from an EMBL/GenBank/DDBJ whole genome shotgun (WGS) entry which is preliminary data.</text>
</comment>
<keyword evidence="1" id="KW-0812">Transmembrane</keyword>
<organism evidence="2 3">
    <name type="scientific">Albidovulum inexpectatum</name>
    <dbReference type="NCBI Taxonomy" id="196587"/>
    <lineage>
        <taxon>Bacteria</taxon>
        <taxon>Pseudomonadati</taxon>
        <taxon>Pseudomonadota</taxon>
        <taxon>Alphaproteobacteria</taxon>
        <taxon>Rhodobacterales</taxon>
        <taxon>Paracoccaceae</taxon>
        <taxon>Albidovulum</taxon>
    </lineage>
</organism>
<sequence length="176" mass="19192">MLFDFVSTITAGIGAAGLVLIVDRLTGRRLPKGIVPAIAGLAMIAFTLWNEYSWADRVRGAYPDSAAVTFRNERRDFWRPWTLVVPVTTRMTIVEYGPDADLPPNPGPDYRYARISLIERWNPVYAVTTLYDCAKGRRIDGVAAGTDPGTIDPAAWHVLDPQDPGLQAACNGGSDG</sequence>
<protein>
    <submittedName>
        <fullName evidence="2">Uncharacterized protein</fullName>
    </submittedName>
</protein>
<evidence type="ECO:0000313" key="3">
    <source>
        <dbReference type="Proteomes" id="UP000239736"/>
    </source>
</evidence>
<name>A0A2S5JE08_9RHOB</name>
<dbReference type="EMBL" id="PRDS01000012">
    <property type="protein sequence ID" value="PPB79535.1"/>
    <property type="molecule type" value="Genomic_DNA"/>
</dbReference>
<feature type="transmembrane region" description="Helical" evidence="1">
    <location>
        <begin position="6"/>
        <end position="22"/>
    </location>
</feature>
<keyword evidence="3" id="KW-1185">Reference proteome</keyword>
<dbReference type="AlphaFoldDB" id="A0A2S5JE08"/>
<evidence type="ECO:0000313" key="2">
    <source>
        <dbReference type="EMBL" id="PPB79535.1"/>
    </source>
</evidence>
<evidence type="ECO:0000256" key="1">
    <source>
        <dbReference type="SAM" id="Phobius"/>
    </source>
</evidence>
<dbReference type="Proteomes" id="UP000239736">
    <property type="component" value="Unassembled WGS sequence"/>
</dbReference>